<evidence type="ECO:0000313" key="2">
    <source>
        <dbReference type="RefSeq" id="XP_011636028.1"/>
    </source>
</evidence>
<proteinExistence type="predicted"/>
<dbReference type="KEGG" id="pbar:105426482"/>
<name>A0A6I9WVT7_9HYME</name>
<keyword evidence="1" id="KW-1185">Reference proteome</keyword>
<organism evidence="1 2">
    <name type="scientific">Pogonomyrmex barbatus</name>
    <name type="common">red harvester ant</name>
    <dbReference type="NCBI Taxonomy" id="144034"/>
    <lineage>
        <taxon>Eukaryota</taxon>
        <taxon>Metazoa</taxon>
        <taxon>Ecdysozoa</taxon>
        <taxon>Arthropoda</taxon>
        <taxon>Hexapoda</taxon>
        <taxon>Insecta</taxon>
        <taxon>Pterygota</taxon>
        <taxon>Neoptera</taxon>
        <taxon>Endopterygota</taxon>
        <taxon>Hymenoptera</taxon>
        <taxon>Apocrita</taxon>
        <taxon>Aculeata</taxon>
        <taxon>Formicoidea</taxon>
        <taxon>Formicidae</taxon>
        <taxon>Myrmicinae</taxon>
        <taxon>Pogonomyrmex</taxon>
    </lineage>
</organism>
<reference evidence="2" key="1">
    <citation type="submission" date="2025-08" db="UniProtKB">
        <authorList>
            <consortium name="RefSeq"/>
        </authorList>
    </citation>
    <scope>IDENTIFICATION</scope>
</reference>
<dbReference type="AlphaFoldDB" id="A0A6I9WVT7"/>
<sequence length="136" mass="14840">MIAYIDYLLTHVRLRNALAKNMIEAINGKFGIAAVWLVCRNGEKLERRDNQPFHPAVRIRAGHPPSSGSSTSAVHFPGGVPLLDIELCSAVIVKLHLLLPFVPRIVPCLVLQSVSIVERRATVVCVCVCVCACVSE</sequence>
<gene>
    <name evidence="2" type="primary">LOC105426482</name>
</gene>
<dbReference type="RefSeq" id="XP_011636028.1">
    <property type="nucleotide sequence ID" value="XM_011637726.2"/>
</dbReference>
<dbReference type="Proteomes" id="UP000504615">
    <property type="component" value="Unplaced"/>
</dbReference>
<dbReference type="GeneID" id="105426482"/>
<accession>A0A6I9WVT7</accession>
<evidence type="ECO:0000313" key="1">
    <source>
        <dbReference type="Proteomes" id="UP000504615"/>
    </source>
</evidence>
<protein>
    <submittedName>
        <fullName evidence="2">Uncharacterized protein LOC105426482</fullName>
    </submittedName>
</protein>